<evidence type="ECO:0000256" key="3">
    <source>
        <dbReference type="ARBA" id="ARBA00022692"/>
    </source>
</evidence>
<comment type="caution">
    <text evidence="9">The sequence shown here is derived from an EMBL/GenBank/DDBJ whole genome shotgun (WGS) entry which is preliminary data.</text>
</comment>
<sequence length="678" mass="74451">MSDDGAGVGALPEYEVGQHFPQRPDLDEEEEQELREEYGRVRAYFKLRPERHRDLQRWLNQARIGTTYDIYLTNSVKYAAAAVGIGLLVGLALAWYLVSAGVLATVSSPVRGTGGVFEFFAANKVVFGAGAVALVVSLLSGVGVFLARYYYPSVVVGQRRQSIDFMLPHAITYMYALSYGGMNLVEVIERLSESEDAYGEVASEFEMVERDVGLFGNDLITALGNARNLTPSENFERFLDDLVSVLDAGGDVTVFFESQAEEYYQAAKDEQEDFLETLSIFSEVFIAAFIATPLFLIVILMVISVLGGSAIAQMAVLIYIGFPLGMGGFLFLVHVLSEAYVFPTTTLDTEIDSLGGNVDEDALVDDERFGAYEEQRTRLGYRSFLEDPLAAVRQNPFLSLTGTVPLALAYLAVVVVSGAGTPTLQAFTTTPVATTSRLVVYPLLLVGVPLSFFYELRRGRELVISRRFPDTLNILASANNMGIPFTDALGMVSRWSTGALADELRRLRNDIEWHHDMNNALLAFGNRLRIPDLSRSVKLIADGSRSTGDLSRILNIAADSTRDRFRLERDRRRAMSSYIAVVVIGFLVYLLVIYLLTTSYLAPIADFAEQTPADARGLPISFANVPVNTYRMLFFHSVLIQGIGSGLLAGKLSDNTVMSGLKYAISLVAVALVAFAFI</sequence>
<evidence type="ECO:0000256" key="5">
    <source>
        <dbReference type="ARBA" id="ARBA00023136"/>
    </source>
</evidence>
<evidence type="ECO:0000256" key="7">
    <source>
        <dbReference type="SAM" id="Phobius"/>
    </source>
</evidence>
<name>A0A830F7B8_9EURY</name>
<dbReference type="GO" id="GO:0005886">
    <property type="term" value="C:plasma membrane"/>
    <property type="evidence" value="ECO:0007669"/>
    <property type="project" value="UniProtKB-SubCell"/>
</dbReference>
<protein>
    <submittedName>
        <fullName evidence="9">Type II secretion protein F</fullName>
    </submittedName>
</protein>
<dbReference type="RefSeq" id="WP_188980491.1">
    <property type="nucleotide sequence ID" value="NZ_BMPG01000005.1"/>
</dbReference>
<keyword evidence="4 7" id="KW-1133">Transmembrane helix</keyword>
<reference evidence="9" key="2">
    <citation type="submission" date="2020-09" db="EMBL/GenBank/DDBJ databases">
        <authorList>
            <person name="Sun Q."/>
            <person name="Ohkuma M."/>
        </authorList>
    </citation>
    <scope>NUCLEOTIDE SEQUENCE</scope>
    <source>
        <strain evidence="9">JCM 19596</strain>
    </source>
</reference>
<feature type="region of interest" description="Disordered" evidence="6">
    <location>
        <begin position="1"/>
        <end position="31"/>
    </location>
</feature>
<keyword evidence="5 7" id="KW-0472">Membrane</keyword>
<dbReference type="AlphaFoldDB" id="A0A830F7B8"/>
<reference evidence="9" key="1">
    <citation type="journal article" date="2014" name="Int. J. Syst. Evol. Microbiol.">
        <title>Complete genome sequence of Corynebacterium casei LMG S-19264T (=DSM 44701T), isolated from a smear-ripened cheese.</title>
        <authorList>
            <consortium name="US DOE Joint Genome Institute (JGI-PGF)"/>
            <person name="Walter F."/>
            <person name="Albersmeier A."/>
            <person name="Kalinowski J."/>
            <person name="Ruckert C."/>
        </authorList>
    </citation>
    <scope>NUCLEOTIDE SEQUENCE</scope>
    <source>
        <strain evidence="9">JCM 19596</strain>
    </source>
</reference>
<dbReference type="Pfam" id="PF00482">
    <property type="entry name" value="T2SSF"/>
    <property type="match status" value="2"/>
</dbReference>
<feature type="transmembrane region" description="Helical" evidence="7">
    <location>
        <begin position="284"/>
        <end position="305"/>
    </location>
</feature>
<feature type="transmembrane region" description="Helical" evidence="7">
    <location>
        <begin position="660"/>
        <end position="677"/>
    </location>
</feature>
<feature type="transmembrane region" description="Helical" evidence="7">
    <location>
        <begin position="126"/>
        <end position="151"/>
    </location>
</feature>
<gene>
    <name evidence="9" type="ORF">GCM10009039_30580</name>
</gene>
<dbReference type="OrthoDB" id="12374at2157"/>
<keyword evidence="10" id="KW-1185">Reference proteome</keyword>
<evidence type="ECO:0000256" key="1">
    <source>
        <dbReference type="ARBA" id="ARBA00004651"/>
    </source>
</evidence>
<proteinExistence type="predicted"/>
<evidence type="ECO:0000313" key="10">
    <source>
        <dbReference type="Proteomes" id="UP000607197"/>
    </source>
</evidence>
<feature type="transmembrane region" description="Helical" evidence="7">
    <location>
        <begin position="439"/>
        <end position="456"/>
    </location>
</feature>
<feature type="transmembrane region" description="Helical" evidence="7">
    <location>
        <begin position="311"/>
        <end position="333"/>
    </location>
</feature>
<evidence type="ECO:0000313" key="9">
    <source>
        <dbReference type="EMBL" id="GGL70392.1"/>
    </source>
</evidence>
<dbReference type="EMBL" id="BMPG01000005">
    <property type="protein sequence ID" value="GGL70392.1"/>
    <property type="molecule type" value="Genomic_DNA"/>
</dbReference>
<dbReference type="Proteomes" id="UP000607197">
    <property type="component" value="Unassembled WGS sequence"/>
</dbReference>
<dbReference type="Gene3D" id="1.20.81.30">
    <property type="entry name" value="Type II secretion system (T2SS), domain F"/>
    <property type="match status" value="1"/>
</dbReference>
<feature type="domain" description="Type II secretion system protein GspF" evidence="8">
    <location>
        <begin position="472"/>
        <end position="596"/>
    </location>
</feature>
<feature type="transmembrane region" description="Helical" evidence="7">
    <location>
        <begin position="574"/>
        <end position="596"/>
    </location>
</feature>
<dbReference type="PANTHER" id="PTHR35402">
    <property type="entry name" value="INTEGRAL MEMBRANE PROTEIN-RELATED"/>
    <property type="match status" value="1"/>
</dbReference>
<accession>A0A830F7B8</accession>
<evidence type="ECO:0000259" key="8">
    <source>
        <dbReference type="Pfam" id="PF00482"/>
    </source>
</evidence>
<organism evidence="9 10">
    <name type="scientific">Halocalculus aciditolerans</name>
    <dbReference type="NCBI Taxonomy" id="1383812"/>
    <lineage>
        <taxon>Archaea</taxon>
        <taxon>Methanobacteriati</taxon>
        <taxon>Methanobacteriota</taxon>
        <taxon>Stenosarchaea group</taxon>
        <taxon>Halobacteria</taxon>
        <taxon>Halobacteriales</taxon>
        <taxon>Halobacteriaceae</taxon>
        <taxon>Halocalculus</taxon>
    </lineage>
</organism>
<dbReference type="InterPro" id="IPR056569">
    <property type="entry name" value="ArlJ-like"/>
</dbReference>
<feature type="domain" description="Type II secretion system protein GspF" evidence="8">
    <location>
        <begin position="171"/>
        <end position="299"/>
    </location>
</feature>
<keyword evidence="2" id="KW-1003">Cell membrane</keyword>
<evidence type="ECO:0000256" key="4">
    <source>
        <dbReference type="ARBA" id="ARBA00022989"/>
    </source>
</evidence>
<dbReference type="InterPro" id="IPR042094">
    <property type="entry name" value="T2SS_GspF_sf"/>
</dbReference>
<keyword evidence="3 7" id="KW-0812">Transmembrane</keyword>
<dbReference type="InterPro" id="IPR018076">
    <property type="entry name" value="T2SS_GspF_dom"/>
</dbReference>
<comment type="subcellular location">
    <subcellularLocation>
        <location evidence="1">Cell membrane</location>
        <topology evidence="1">Multi-pass membrane protein</topology>
    </subcellularLocation>
</comment>
<evidence type="ECO:0000256" key="2">
    <source>
        <dbReference type="ARBA" id="ARBA00022475"/>
    </source>
</evidence>
<feature type="transmembrane region" description="Helical" evidence="7">
    <location>
        <begin position="78"/>
        <end position="106"/>
    </location>
</feature>
<dbReference type="PANTHER" id="PTHR35402:SF1">
    <property type="entry name" value="TYPE II SECRETION SYSTEM PROTEIN GSPF DOMAIN-CONTAINING PROTEIN"/>
    <property type="match status" value="1"/>
</dbReference>
<feature type="transmembrane region" description="Helical" evidence="7">
    <location>
        <begin position="397"/>
        <end position="419"/>
    </location>
</feature>
<evidence type="ECO:0000256" key="6">
    <source>
        <dbReference type="SAM" id="MobiDB-lite"/>
    </source>
</evidence>